<evidence type="ECO:0000313" key="11">
    <source>
        <dbReference type="Proteomes" id="UP000062160"/>
    </source>
</evidence>
<dbReference type="NCBIfam" id="TIGR00516">
    <property type="entry name" value="acpS"/>
    <property type="match status" value="1"/>
</dbReference>
<dbReference type="HAMAP" id="MF_00101">
    <property type="entry name" value="AcpS"/>
    <property type="match status" value="1"/>
</dbReference>
<comment type="subcellular location">
    <subcellularLocation>
        <location evidence="8">Cytoplasm</location>
    </subcellularLocation>
</comment>
<gene>
    <name evidence="8" type="primary">acpS</name>
    <name evidence="10" type="ORF">TSYNT_7273</name>
</gene>
<proteinExistence type="inferred from homology"/>
<keyword evidence="3 8" id="KW-0479">Metal-binding</keyword>
<evidence type="ECO:0000256" key="7">
    <source>
        <dbReference type="ARBA" id="ARBA00023160"/>
    </source>
</evidence>
<dbReference type="GO" id="GO:0008897">
    <property type="term" value="F:holo-[acyl-carrier-protein] synthase activity"/>
    <property type="evidence" value="ECO:0007669"/>
    <property type="project" value="UniProtKB-UniRule"/>
</dbReference>
<keyword evidence="11" id="KW-1185">Reference proteome</keyword>
<reference evidence="10" key="1">
    <citation type="journal article" date="2016" name="Genome Announc.">
        <title>Draft Genome Sequence of the Syntrophic Lactate-Degrading Bacterium Tepidanaerobacter syntrophicus JLT.</title>
        <authorList>
            <person name="Matsuura N."/>
            <person name="Ohashi A."/>
            <person name="Tourlousse D.M."/>
            <person name="Sekiguchi Y."/>
        </authorList>
    </citation>
    <scope>NUCLEOTIDE SEQUENCE [LARGE SCALE GENOMIC DNA]</scope>
    <source>
        <strain evidence="10">JL</strain>
    </source>
</reference>
<comment type="function">
    <text evidence="8">Transfers the 4'-phosphopantetheine moiety from coenzyme A to a Ser of acyl-carrier-protein.</text>
</comment>
<dbReference type="EMBL" id="DF977001">
    <property type="protein sequence ID" value="GAQ25255.1"/>
    <property type="molecule type" value="Genomic_DNA"/>
</dbReference>
<comment type="cofactor">
    <cofactor evidence="8">
        <name>Mg(2+)</name>
        <dbReference type="ChEBI" id="CHEBI:18420"/>
    </cofactor>
</comment>
<dbReference type="Pfam" id="PF01648">
    <property type="entry name" value="ACPS"/>
    <property type="match status" value="1"/>
</dbReference>
<dbReference type="InterPro" id="IPR002582">
    <property type="entry name" value="ACPS"/>
</dbReference>
<accession>A0A0U9HQD6</accession>
<keyword evidence="8" id="KW-0963">Cytoplasm</keyword>
<keyword evidence="1 8" id="KW-0444">Lipid biosynthesis</keyword>
<dbReference type="OrthoDB" id="517356at2"/>
<feature type="binding site" evidence="8">
    <location>
        <position position="6"/>
    </location>
    <ligand>
        <name>Mg(2+)</name>
        <dbReference type="ChEBI" id="CHEBI:18420"/>
    </ligand>
</feature>
<dbReference type="InterPro" id="IPR037143">
    <property type="entry name" value="4-PPantetheinyl_Trfase_dom_sf"/>
</dbReference>
<dbReference type="InterPro" id="IPR004568">
    <property type="entry name" value="Ppantetheine-prot_Trfase_dom"/>
</dbReference>
<evidence type="ECO:0000256" key="1">
    <source>
        <dbReference type="ARBA" id="ARBA00022516"/>
    </source>
</evidence>
<dbReference type="STRING" id="224999.GCA_001485475_01270"/>
<dbReference type="Proteomes" id="UP000062160">
    <property type="component" value="Unassembled WGS sequence"/>
</dbReference>
<keyword evidence="6 8" id="KW-0443">Lipid metabolism</keyword>
<name>A0A0U9HQD6_9FIRM</name>
<dbReference type="RefSeq" id="WP_059032656.1">
    <property type="nucleotide sequence ID" value="NZ_BSDN01000002.1"/>
</dbReference>
<evidence type="ECO:0000259" key="9">
    <source>
        <dbReference type="Pfam" id="PF01648"/>
    </source>
</evidence>
<feature type="domain" description="4'-phosphopantetheinyl transferase" evidence="9">
    <location>
        <begin position="3"/>
        <end position="115"/>
    </location>
</feature>
<evidence type="ECO:0000256" key="6">
    <source>
        <dbReference type="ARBA" id="ARBA00023098"/>
    </source>
</evidence>
<evidence type="ECO:0000256" key="5">
    <source>
        <dbReference type="ARBA" id="ARBA00022842"/>
    </source>
</evidence>
<dbReference type="InterPro" id="IPR008278">
    <property type="entry name" value="4-PPantetheinyl_Trfase_dom"/>
</dbReference>
<keyword evidence="5 8" id="KW-0460">Magnesium</keyword>
<organism evidence="10">
    <name type="scientific">Tepidanaerobacter syntrophicus</name>
    <dbReference type="NCBI Taxonomy" id="224999"/>
    <lineage>
        <taxon>Bacteria</taxon>
        <taxon>Bacillati</taxon>
        <taxon>Bacillota</taxon>
        <taxon>Clostridia</taxon>
        <taxon>Thermosediminibacterales</taxon>
        <taxon>Tepidanaerobacteraceae</taxon>
        <taxon>Tepidanaerobacter</taxon>
    </lineage>
</organism>
<evidence type="ECO:0000256" key="2">
    <source>
        <dbReference type="ARBA" id="ARBA00022679"/>
    </source>
</evidence>
<evidence type="ECO:0000313" key="10">
    <source>
        <dbReference type="EMBL" id="GAQ25255.1"/>
    </source>
</evidence>
<dbReference type="GO" id="GO:0006633">
    <property type="term" value="P:fatty acid biosynthetic process"/>
    <property type="evidence" value="ECO:0007669"/>
    <property type="project" value="UniProtKB-UniRule"/>
</dbReference>
<keyword evidence="4 8" id="KW-0276">Fatty acid metabolism</keyword>
<evidence type="ECO:0000256" key="4">
    <source>
        <dbReference type="ARBA" id="ARBA00022832"/>
    </source>
</evidence>
<comment type="similarity">
    <text evidence="8">Belongs to the P-Pant transferase superfamily. AcpS family.</text>
</comment>
<dbReference type="NCBIfam" id="TIGR00556">
    <property type="entry name" value="pantethn_trn"/>
    <property type="match status" value="1"/>
</dbReference>
<feature type="binding site" evidence="8">
    <location>
        <position position="53"/>
    </location>
    <ligand>
        <name>Mg(2+)</name>
        <dbReference type="ChEBI" id="CHEBI:18420"/>
    </ligand>
</feature>
<evidence type="ECO:0000256" key="8">
    <source>
        <dbReference type="HAMAP-Rule" id="MF_00101"/>
    </source>
</evidence>
<dbReference type="GO" id="GO:0000287">
    <property type="term" value="F:magnesium ion binding"/>
    <property type="evidence" value="ECO:0007669"/>
    <property type="project" value="UniProtKB-UniRule"/>
</dbReference>
<keyword evidence="7 8" id="KW-0275">Fatty acid biosynthesis</keyword>
<keyword evidence="2 8" id="KW-0808">Transferase</keyword>
<protein>
    <recommendedName>
        <fullName evidence="8">Holo-[acyl-carrier-protein] synthase</fullName>
        <shortName evidence="8">Holo-ACP synthase</shortName>
        <ecNumber evidence="8">2.7.8.7</ecNumber>
    </recommendedName>
    <alternativeName>
        <fullName evidence="8">4'-phosphopantetheinyl transferase AcpS</fullName>
    </alternativeName>
</protein>
<dbReference type="GO" id="GO:0005737">
    <property type="term" value="C:cytoplasm"/>
    <property type="evidence" value="ECO:0007669"/>
    <property type="project" value="UniProtKB-SubCell"/>
</dbReference>
<evidence type="ECO:0000256" key="3">
    <source>
        <dbReference type="ARBA" id="ARBA00022723"/>
    </source>
</evidence>
<dbReference type="Gene3D" id="3.90.470.20">
    <property type="entry name" value="4'-phosphopantetheinyl transferase domain"/>
    <property type="match status" value="1"/>
</dbReference>
<comment type="catalytic activity">
    <reaction evidence="8">
        <text>apo-[ACP] + CoA = holo-[ACP] + adenosine 3',5'-bisphosphate + H(+)</text>
        <dbReference type="Rhea" id="RHEA:12068"/>
        <dbReference type="Rhea" id="RHEA-COMP:9685"/>
        <dbReference type="Rhea" id="RHEA-COMP:9690"/>
        <dbReference type="ChEBI" id="CHEBI:15378"/>
        <dbReference type="ChEBI" id="CHEBI:29999"/>
        <dbReference type="ChEBI" id="CHEBI:57287"/>
        <dbReference type="ChEBI" id="CHEBI:58343"/>
        <dbReference type="ChEBI" id="CHEBI:64479"/>
        <dbReference type="EC" id="2.7.8.7"/>
    </reaction>
</comment>
<dbReference type="AlphaFoldDB" id="A0A0U9HQD6"/>
<dbReference type="SUPFAM" id="SSF56214">
    <property type="entry name" value="4'-phosphopantetheinyl transferase"/>
    <property type="match status" value="1"/>
</dbReference>
<sequence>MEIGVDIIEINRIKNACRRKKFEDRFFTACELTEISAKKSYYTHLAGKFAAKEAVAKALGTGFSGMKWKDIEVLNEESGKPMIILNGKAFEIFKTKGFEKILITISHSREYAIAFAVALGGAVDEGSKSCYNEKNGPDGNRRI</sequence>
<dbReference type="EC" id="2.7.8.7" evidence="8"/>